<evidence type="ECO:0000313" key="3">
    <source>
        <dbReference type="Proteomes" id="UP000605970"/>
    </source>
</evidence>
<dbReference type="OrthoDB" id="5886286at2759"/>
<dbReference type="InterPro" id="IPR019424">
    <property type="entry name" value="7TM_GPCR_Srsx"/>
</dbReference>
<keyword evidence="3" id="KW-1185">Reference proteome</keyword>
<dbReference type="SUPFAM" id="SSF81321">
    <property type="entry name" value="Family A G protein-coupled receptor-like"/>
    <property type="match status" value="1"/>
</dbReference>
<protein>
    <submittedName>
        <fullName evidence="2">G_PROTEIN_RECEP_F1_2 domain-containing protein</fullName>
    </submittedName>
</protein>
<keyword evidence="1" id="KW-0812">Transmembrane</keyword>
<dbReference type="EMBL" id="JABEBT010000129">
    <property type="protein sequence ID" value="KAF7630823.1"/>
    <property type="molecule type" value="Genomic_DNA"/>
</dbReference>
<dbReference type="AlphaFoldDB" id="A0A8S9ZEG5"/>
<dbReference type="Gene3D" id="1.20.1070.10">
    <property type="entry name" value="Rhodopsin 7-helix transmembrane proteins"/>
    <property type="match status" value="1"/>
</dbReference>
<dbReference type="Pfam" id="PF10320">
    <property type="entry name" value="7TM_GPCR_Srsx"/>
    <property type="match status" value="1"/>
</dbReference>
<dbReference type="Proteomes" id="UP000605970">
    <property type="component" value="Unassembled WGS sequence"/>
</dbReference>
<feature type="transmembrane region" description="Helical" evidence="1">
    <location>
        <begin position="80"/>
        <end position="105"/>
    </location>
</feature>
<evidence type="ECO:0000313" key="2">
    <source>
        <dbReference type="EMBL" id="KAF7630823.1"/>
    </source>
</evidence>
<proteinExistence type="predicted"/>
<feature type="transmembrane region" description="Helical" evidence="1">
    <location>
        <begin position="47"/>
        <end position="68"/>
    </location>
</feature>
<gene>
    <name evidence="2" type="ORF">Mgra_00008921</name>
</gene>
<keyword evidence="1" id="KW-0472">Membrane</keyword>
<feature type="non-terminal residue" evidence="2">
    <location>
        <position position="157"/>
    </location>
</feature>
<comment type="caution">
    <text evidence="2">The sequence shown here is derived from an EMBL/GenBank/DDBJ whole genome shotgun (WGS) entry which is preliminary data.</text>
</comment>
<accession>A0A8S9ZEG5</accession>
<sequence>MSKSFYNLVLFISATKTALCLPAILLNFSLIYVTFKSKFLRKGLCNWLLAIYDGCLIVYLATFPLALFQHLLTINDLMPFWKCFLLQAIPLALFAASFPIMFSIALDRFIGAAFPLNYPSLNNPYYFGSVFFGCACYSALYLSIALGNLFHYSESSM</sequence>
<reference evidence="2" key="1">
    <citation type="journal article" date="2020" name="Ecol. Evol.">
        <title>Genome structure and content of the rice root-knot nematode (Meloidogyne graminicola).</title>
        <authorList>
            <person name="Phan N.T."/>
            <person name="Danchin E.G.J."/>
            <person name="Klopp C."/>
            <person name="Perfus-Barbeoch L."/>
            <person name="Kozlowski D.K."/>
            <person name="Koutsovoulos G.D."/>
            <person name="Lopez-Roques C."/>
            <person name="Bouchez O."/>
            <person name="Zahm M."/>
            <person name="Besnard G."/>
            <person name="Bellafiore S."/>
        </authorList>
    </citation>
    <scope>NUCLEOTIDE SEQUENCE</scope>
    <source>
        <strain evidence="2">VN-18</strain>
    </source>
</reference>
<keyword evidence="1" id="KW-1133">Transmembrane helix</keyword>
<name>A0A8S9ZEG5_9BILA</name>
<feature type="transmembrane region" description="Helical" evidence="1">
    <location>
        <begin position="125"/>
        <end position="150"/>
    </location>
</feature>
<feature type="transmembrane region" description="Helical" evidence="1">
    <location>
        <begin position="7"/>
        <end position="35"/>
    </location>
</feature>
<organism evidence="2 3">
    <name type="scientific">Meloidogyne graminicola</name>
    <dbReference type="NCBI Taxonomy" id="189291"/>
    <lineage>
        <taxon>Eukaryota</taxon>
        <taxon>Metazoa</taxon>
        <taxon>Ecdysozoa</taxon>
        <taxon>Nematoda</taxon>
        <taxon>Chromadorea</taxon>
        <taxon>Rhabditida</taxon>
        <taxon>Tylenchina</taxon>
        <taxon>Tylenchomorpha</taxon>
        <taxon>Tylenchoidea</taxon>
        <taxon>Meloidogynidae</taxon>
        <taxon>Meloidogyninae</taxon>
        <taxon>Meloidogyne</taxon>
    </lineage>
</organism>
<evidence type="ECO:0000256" key="1">
    <source>
        <dbReference type="SAM" id="Phobius"/>
    </source>
</evidence>